<reference evidence="6" key="1">
    <citation type="submission" date="2020-07" db="EMBL/GenBank/DDBJ databases">
        <title>Complete genome sequencing of Coprobacter sp. strain 2CBH44.</title>
        <authorList>
            <person name="Sakamoto M."/>
            <person name="Murakami T."/>
            <person name="Mori H."/>
        </authorList>
    </citation>
    <scope>NUCLEOTIDE SEQUENCE [LARGE SCALE GENOMIC DNA]</scope>
    <source>
        <strain evidence="6">2CBH44</strain>
    </source>
</reference>
<protein>
    <recommendedName>
        <fullName evidence="7">GxGYxYP putative glycoside hydrolase C-terminal domain-containing protein</fullName>
    </recommendedName>
</protein>
<organism evidence="5 6">
    <name type="scientific">Coprobacter secundus subsp. similis</name>
    <dbReference type="NCBI Taxonomy" id="2751153"/>
    <lineage>
        <taxon>Bacteria</taxon>
        <taxon>Pseudomonadati</taxon>
        <taxon>Bacteroidota</taxon>
        <taxon>Bacteroidia</taxon>
        <taxon>Bacteroidales</taxon>
        <taxon>Barnesiellaceae</taxon>
        <taxon>Coprobacter</taxon>
    </lineage>
</organism>
<dbReference type="AlphaFoldDB" id="A0A7G1I2T6"/>
<feature type="domain" description="GxGYxYP putative glycoside hydrolase C-terminal" evidence="1">
    <location>
        <begin position="306"/>
        <end position="552"/>
    </location>
</feature>
<dbReference type="RefSeq" id="WP_055099952.1">
    <property type="nucleotide sequence ID" value="NZ_AP023322.1"/>
</dbReference>
<dbReference type="InterPro" id="IPR048310">
    <property type="entry name" value="GxGYxYP_N_2nd"/>
</dbReference>
<dbReference type="InterPro" id="IPR032626">
    <property type="entry name" value="GxGYxYP_N_1st"/>
</dbReference>
<evidence type="ECO:0008006" key="7">
    <source>
        <dbReference type="Google" id="ProtNLM"/>
    </source>
</evidence>
<dbReference type="Pfam" id="PF16216">
    <property type="entry name" value="GxGYxYP_N"/>
    <property type="match status" value="1"/>
</dbReference>
<feature type="domain" description="GxGYxYP putative glycoside hydrolase first N-terminal" evidence="2">
    <location>
        <begin position="42"/>
        <end position="108"/>
    </location>
</feature>
<evidence type="ECO:0000259" key="4">
    <source>
        <dbReference type="Pfam" id="PF20958"/>
    </source>
</evidence>
<dbReference type="Pfam" id="PF20957">
    <property type="entry name" value="GxGYxYP_N_2nd"/>
    <property type="match status" value="1"/>
</dbReference>
<sequence length="559" mass="65471">MRETKWYIFLLSMIPILLYAENNSSDRPYLLQSSPCAPNICSINYDKMNREERLLAVSLQGLINRKQPRIYLRERLSNYLLNLYKEKGIIKKETEYSALLPLLKQYKEEITGAIIYDPEKTWTINLVSNIASVEDRIIISPHQLPQVEQAGISDIKDVKDFGFKNECEAFDWYMANIFPKQYHSILSVCGYEKMHDIYRDYLICFRIPTFWLPGKKDPDYNPEMENRIIRLWQKTPVNIPVIGFWPATKSGYEEYEGVQLAGKYGKFTIVNTWAGNYSFHSGTGNSEIKMLQRRRNEKKQFDPTRKYVALTMIESGDAIGYIQYGLGARQWDEPERGQVPISIGVTPAIQYLMPCYLEHLFRSATANEYFFCSISGAGYCYPLEQYASETQDRSKTLSEYFEKTATLMQKLDLSILGLYSHPNRMWDERDLHTVQNYILPQKQIKSILSDMGRCDGYTGKNANDMLNANTSVHHILTRWSTEAWPYDDCRYDKPAADWLIRKIREQGKEGNFLPVMFYSWHYGPRRLKIVKDTLEKEGYTFVTLDEFDRLFREATNRYN</sequence>
<name>A0A7G1I2T6_9BACT</name>
<feature type="domain" description="GxGYxYP putative glycoside hydrolase third N-terminal" evidence="4">
    <location>
        <begin position="189"/>
        <end position="282"/>
    </location>
</feature>
<dbReference type="Proteomes" id="UP000594042">
    <property type="component" value="Chromosome"/>
</dbReference>
<dbReference type="KEGG" id="copr:Cop2CBH44_32540"/>
<evidence type="ECO:0000259" key="2">
    <source>
        <dbReference type="Pfam" id="PF16216"/>
    </source>
</evidence>
<dbReference type="InterPro" id="IPR025832">
    <property type="entry name" value="GxGYxYP_C"/>
</dbReference>
<accession>A0A7G1I2T6</accession>
<dbReference type="PANTHER" id="PTHR37321">
    <property type="entry name" value="EXPORTED PROTEIN-RELATED"/>
    <property type="match status" value="1"/>
</dbReference>
<dbReference type="Pfam" id="PF14323">
    <property type="entry name" value="GxGYxYP_C"/>
    <property type="match status" value="1"/>
</dbReference>
<dbReference type="Pfam" id="PF20958">
    <property type="entry name" value="GxGYxYP_N_3rd"/>
    <property type="match status" value="1"/>
</dbReference>
<gene>
    <name evidence="5" type="ORF">Cop2CBH44_32540</name>
</gene>
<evidence type="ECO:0000313" key="6">
    <source>
        <dbReference type="Proteomes" id="UP000594042"/>
    </source>
</evidence>
<dbReference type="InterPro" id="IPR048309">
    <property type="entry name" value="GxGYxYP_N_3rd"/>
</dbReference>
<keyword evidence="6" id="KW-1185">Reference proteome</keyword>
<dbReference type="EMBL" id="AP023322">
    <property type="protein sequence ID" value="BCI64901.1"/>
    <property type="molecule type" value="Genomic_DNA"/>
</dbReference>
<dbReference type="Gene3D" id="3.20.20.490">
    <property type="entry name" value="GxGYxYP glycoside hydrolase, C-terminal domain"/>
    <property type="match status" value="1"/>
</dbReference>
<evidence type="ECO:0000259" key="1">
    <source>
        <dbReference type="Pfam" id="PF14323"/>
    </source>
</evidence>
<dbReference type="PANTHER" id="PTHR37321:SF1">
    <property type="entry name" value="EXPORTED PROTEIN"/>
    <property type="match status" value="1"/>
</dbReference>
<dbReference type="InterPro" id="IPR038410">
    <property type="entry name" value="GxGYxYP_C_sf"/>
</dbReference>
<feature type="domain" description="GxGYxYP putative glycoside hydrolase second N-terminal" evidence="3">
    <location>
        <begin position="110"/>
        <end position="180"/>
    </location>
</feature>
<proteinExistence type="predicted"/>
<evidence type="ECO:0000313" key="5">
    <source>
        <dbReference type="EMBL" id="BCI64901.1"/>
    </source>
</evidence>
<evidence type="ECO:0000259" key="3">
    <source>
        <dbReference type="Pfam" id="PF20957"/>
    </source>
</evidence>